<sequence>MTSEPLTVGNWPPTLAADPEAAIEWWFVQGQIDGAGGPDLYFMCAFFQVRSETTGCDPAQMLLFHTLRGDGSTVKLVSRASTDLSDVYRSIAARVIDSRYPRFLRDFLLRKHMAASAGFARISGIEFAETRAKVSVEKCAIEWDGFRFFEDGDGFRLVLPGAQSDAVAAGALDVTLIPERPWLCEDGAQFSSDFMPAFSYYSCPRLRVDGKSGTGAVRGRAWIDRQRGPTLDNWFLSKRAGAIYPLGWDWLGLSLDNGLDFLVSRLGFAGRHETADACIIRLDGDGAAKVEGRFERLPHAPWVSRRSGAAYPLRHRLVLPQYGTDIVIEPVTLDQEIPVFGASPVWEGAVKAQGTVEGHEVQGFGRLELFGYAYDSDDLIRSVTRGVQVYLHQD</sequence>
<dbReference type="AlphaFoldDB" id="A0A939EL83"/>
<dbReference type="RefSeq" id="WP_207143587.1">
    <property type="nucleotide sequence ID" value="NZ_JAEKJZ010000007.1"/>
</dbReference>
<dbReference type="InterPro" id="IPR010791">
    <property type="entry name" value="AttH_dom"/>
</dbReference>
<proteinExistence type="predicted"/>
<name>A0A939EL83_9HYPH</name>
<dbReference type="InterPro" id="IPR023374">
    <property type="entry name" value="AttH-like_dom_sf"/>
</dbReference>
<dbReference type="Proteomes" id="UP000664096">
    <property type="component" value="Unassembled WGS sequence"/>
</dbReference>
<feature type="domain" description="AttH" evidence="1">
    <location>
        <begin position="23"/>
        <end position="226"/>
    </location>
</feature>
<dbReference type="Pfam" id="PF17186">
    <property type="entry name" value="Lipocalin_9"/>
    <property type="match status" value="1"/>
</dbReference>
<dbReference type="EMBL" id="JAEKJZ010000007">
    <property type="protein sequence ID" value="MBN9673630.1"/>
    <property type="molecule type" value="Genomic_DNA"/>
</dbReference>
<evidence type="ECO:0000313" key="2">
    <source>
        <dbReference type="EMBL" id="MBN9673630.1"/>
    </source>
</evidence>
<accession>A0A939EL83</accession>
<dbReference type="Pfam" id="PF07143">
    <property type="entry name" value="CrtC"/>
    <property type="match status" value="1"/>
</dbReference>
<reference evidence="2" key="1">
    <citation type="submission" date="2020-12" db="EMBL/GenBank/DDBJ databases">
        <title>Oil enriched cultivation method for isolating marine PHA-producing bacteria.</title>
        <authorList>
            <person name="Zheng W."/>
            <person name="Yu S."/>
            <person name="Huang Y."/>
        </authorList>
    </citation>
    <scope>NUCLEOTIDE SEQUENCE</scope>
    <source>
        <strain evidence="2">SY-2-12</strain>
    </source>
</reference>
<protein>
    <recommendedName>
        <fullName evidence="1">AttH domain-containing protein</fullName>
    </recommendedName>
</protein>
<dbReference type="PANTHER" id="PTHR38591">
    <property type="entry name" value="HYDROLASE"/>
    <property type="match status" value="1"/>
</dbReference>
<dbReference type="PANTHER" id="PTHR38591:SF1">
    <property type="entry name" value="BLL1000 PROTEIN"/>
    <property type="match status" value="1"/>
</dbReference>
<organism evidence="2 3">
    <name type="scientific">Roseibium aggregatum</name>
    <dbReference type="NCBI Taxonomy" id="187304"/>
    <lineage>
        <taxon>Bacteria</taxon>
        <taxon>Pseudomonadati</taxon>
        <taxon>Pseudomonadota</taxon>
        <taxon>Alphaproteobacteria</taxon>
        <taxon>Hyphomicrobiales</taxon>
        <taxon>Stappiaceae</taxon>
        <taxon>Roseibium</taxon>
    </lineage>
</organism>
<evidence type="ECO:0000313" key="3">
    <source>
        <dbReference type="Proteomes" id="UP000664096"/>
    </source>
</evidence>
<dbReference type="SUPFAM" id="SSF159245">
    <property type="entry name" value="AttH-like"/>
    <property type="match status" value="1"/>
</dbReference>
<dbReference type="Gene3D" id="2.40.370.10">
    <property type="entry name" value="AttH-like domain"/>
    <property type="match status" value="2"/>
</dbReference>
<gene>
    <name evidence="2" type="ORF">JF539_24955</name>
</gene>
<evidence type="ECO:0000259" key="1">
    <source>
        <dbReference type="Pfam" id="PF07143"/>
    </source>
</evidence>
<comment type="caution">
    <text evidence="2">The sequence shown here is derived from an EMBL/GenBank/DDBJ whole genome shotgun (WGS) entry which is preliminary data.</text>
</comment>